<reference evidence="1" key="1">
    <citation type="submission" date="2020-05" db="EMBL/GenBank/DDBJ databases">
        <authorList>
            <person name="Chiriac C."/>
            <person name="Salcher M."/>
            <person name="Ghai R."/>
            <person name="Kavagutti S V."/>
        </authorList>
    </citation>
    <scope>NUCLEOTIDE SEQUENCE</scope>
</reference>
<sequence length="83" mass="9629">MYSTWRRHHLAYFRLVKYKRDCREWLKSKENYALAQASGWLAVAINEGDPAGLHNQTAQRIMGIDDATNARFTAKFLKEARNG</sequence>
<dbReference type="EMBL" id="LR797299">
    <property type="protein sequence ID" value="CAB4200204.1"/>
    <property type="molecule type" value="Genomic_DNA"/>
</dbReference>
<gene>
    <name evidence="1" type="ORF">UFOVP1005_32</name>
    <name evidence="2" type="ORF">UFOVP1344_32</name>
    <name evidence="3" type="ORF">UFOVP1602_8</name>
</gene>
<name>A0A6J5PZZ3_9CAUD</name>
<evidence type="ECO:0000313" key="1">
    <source>
        <dbReference type="EMBL" id="CAB4177610.1"/>
    </source>
</evidence>
<organism evidence="1">
    <name type="scientific">uncultured Caudovirales phage</name>
    <dbReference type="NCBI Taxonomy" id="2100421"/>
    <lineage>
        <taxon>Viruses</taxon>
        <taxon>Duplodnaviria</taxon>
        <taxon>Heunggongvirae</taxon>
        <taxon>Uroviricota</taxon>
        <taxon>Caudoviricetes</taxon>
        <taxon>Peduoviridae</taxon>
        <taxon>Maltschvirus</taxon>
        <taxon>Maltschvirus maltsch</taxon>
    </lineage>
</organism>
<evidence type="ECO:0000313" key="3">
    <source>
        <dbReference type="EMBL" id="CAB4218106.1"/>
    </source>
</evidence>
<dbReference type="EMBL" id="LR797467">
    <property type="protein sequence ID" value="CAB4218106.1"/>
    <property type="molecule type" value="Genomic_DNA"/>
</dbReference>
<accession>A0A6J5PZZ3</accession>
<proteinExistence type="predicted"/>
<dbReference type="EMBL" id="LR796956">
    <property type="protein sequence ID" value="CAB4177610.1"/>
    <property type="molecule type" value="Genomic_DNA"/>
</dbReference>
<protein>
    <submittedName>
        <fullName evidence="1">Uncharacterized protein</fullName>
    </submittedName>
</protein>
<evidence type="ECO:0000313" key="2">
    <source>
        <dbReference type="EMBL" id="CAB4200204.1"/>
    </source>
</evidence>